<dbReference type="PANTHER" id="PTHR13932:SF6">
    <property type="entry name" value="OXYGEN-INDEPENDENT COPROPORPHYRINOGEN III OXIDASE"/>
    <property type="match status" value="1"/>
</dbReference>
<sequence length="486" mass="55231">MLDHTRPTAGEQPAETGARPATSAGDDQRTVFDLDLIKRYDQSGPRYTSYPTAVEFDPAFDATRYAEVCRETNASGRPLSLYFHIPFCDTVCFYCACNKIATKDRTLVQPYLERVYQEMAMQSALFDDDRVVEQLHWGGGTPTFISHAQMRELMDQTRKHFKLADDAHGEYSIEIDPREATGDTIELLREIGFNRMSLGVQDFDPRVQQAVNRIQSEEETMAVLEAARAAGFRSISIDLIYGLPHQTAESFMDTVERIIAVAPDRLSVFNYAHLPARFMPQRRIDDDDLPRPEVKLEILQAATERLTEAGWLYIGMDHFARPDDELARAQRDGTLYRNFQGYSTHADCDLIGLGVTSIGKVGKTYGQNRRELDAYYEDIDAGRLPVFRGIELNRDDEIRRDVITRLICHFRLDFADVERHWGIDFHDYFGRSLAKLEGMQQDGLLEVDAQGIGVLPKGRLLIRNICMAFDAYLEAKQGPVGFSKVI</sequence>
<dbReference type="InterPro" id="IPR006638">
    <property type="entry name" value="Elp3/MiaA/NifB-like_rSAM"/>
</dbReference>
<comment type="function">
    <text evidence="13">Involved in the heme biosynthesis. Catalyzes the anaerobic oxidative decarboxylation of propionate groups of rings A and B of coproporphyrinogen III to yield the vinyl groups in protoporphyrinogen IX.</text>
</comment>
<evidence type="ECO:0000256" key="16">
    <source>
        <dbReference type="SAM" id="MobiDB-lite"/>
    </source>
</evidence>
<evidence type="ECO:0000256" key="7">
    <source>
        <dbReference type="ARBA" id="ARBA00022691"/>
    </source>
</evidence>
<reference evidence="18 19" key="1">
    <citation type="journal article" date="2020" name="Microorganisms">
        <title>Osmotic Adaptation and Compatible Solute Biosynthesis of Phototrophic Bacteria as Revealed from Genome Analyses.</title>
        <authorList>
            <person name="Imhoff J.F."/>
            <person name="Rahn T."/>
            <person name="Kunzel S."/>
            <person name="Keller A."/>
            <person name="Neulinger S.C."/>
        </authorList>
    </citation>
    <scope>NUCLEOTIDE SEQUENCE [LARGE SCALE GENOMIC DNA]</scope>
    <source>
        <strain evidence="18 19">DSM 6210</strain>
    </source>
</reference>
<evidence type="ECO:0000256" key="6">
    <source>
        <dbReference type="ARBA" id="ARBA00022490"/>
    </source>
</evidence>
<evidence type="ECO:0000256" key="3">
    <source>
        <dbReference type="ARBA" id="ARBA00005493"/>
    </source>
</evidence>
<dbReference type="Gene3D" id="1.10.10.920">
    <property type="match status" value="1"/>
</dbReference>
<evidence type="ECO:0000256" key="9">
    <source>
        <dbReference type="ARBA" id="ARBA00023002"/>
    </source>
</evidence>
<accession>A0ABS1CLV3</accession>
<keyword evidence="12 15" id="KW-0627">Porphyrin biosynthesis</keyword>
<evidence type="ECO:0000313" key="19">
    <source>
        <dbReference type="Proteomes" id="UP000748752"/>
    </source>
</evidence>
<dbReference type="Gene3D" id="3.80.30.20">
    <property type="entry name" value="tm_1862 like domain"/>
    <property type="match status" value="1"/>
</dbReference>
<evidence type="ECO:0000256" key="10">
    <source>
        <dbReference type="ARBA" id="ARBA00023004"/>
    </source>
</evidence>
<dbReference type="SMART" id="SM00729">
    <property type="entry name" value="Elp3"/>
    <property type="match status" value="1"/>
</dbReference>
<comment type="caution">
    <text evidence="18">The sequence shown here is derived from an EMBL/GenBank/DDBJ whole genome shotgun (WGS) entry which is preliminary data.</text>
</comment>
<evidence type="ECO:0000256" key="2">
    <source>
        <dbReference type="ARBA" id="ARBA00004785"/>
    </source>
</evidence>
<dbReference type="InterPro" id="IPR034505">
    <property type="entry name" value="Coproporphyrinogen-III_oxidase"/>
</dbReference>
<keyword evidence="6 15" id="KW-0963">Cytoplasm</keyword>
<dbReference type="EC" id="1.3.98.3" evidence="15"/>
<evidence type="ECO:0000256" key="12">
    <source>
        <dbReference type="ARBA" id="ARBA00023244"/>
    </source>
</evidence>
<dbReference type="InterPro" id="IPR023404">
    <property type="entry name" value="rSAM_horseshoe"/>
</dbReference>
<evidence type="ECO:0000256" key="14">
    <source>
        <dbReference type="ARBA" id="ARBA00048321"/>
    </source>
</evidence>
<feature type="domain" description="Radical SAM core" evidence="17">
    <location>
        <begin position="73"/>
        <end position="309"/>
    </location>
</feature>
<dbReference type="InterPro" id="IPR010723">
    <property type="entry name" value="HemN_C"/>
</dbReference>
<evidence type="ECO:0000259" key="17">
    <source>
        <dbReference type="PROSITE" id="PS51918"/>
    </source>
</evidence>
<keyword evidence="5 15" id="KW-0004">4Fe-4S</keyword>
<dbReference type="InterPro" id="IPR058240">
    <property type="entry name" value="rSAM_sf"/>
</dbReference>
<evidence type="ECO:0000256" key="11">
    <source>
        <dbReference type="ARBA" id="ARBA00023014"/>
    </source>
</evidence>
<protein>
    <recommendedName>
        <fullName evidence="15">Coproporphyrinogen-III oxidase</fullName>
        <ecNumber evidence="15">1.3.98.3</ecNumber>
    </recommendedName>
</protein>
<dbReference type="InterPro" id="IPR004558">
    <property type="entry name" value="Coprogen_oxidase_HemN"/>
</dbReference>
<evidence type="ECO:0000256" key="5">
    <source>
        <dbReference type="ARBA" id="ARBA00022485"/>
    </source>
</evidence>
<keyword evidence="10 15" id="KW-0408">Iron</keyword>
<comment type="catalytic activity">
    <reaction evidence="14 15">
        <text>coproporphyrinogen III + 2 S-adenosyl-L-methionine = protoporphyrinogen IX + 2 5'-deoxyadenosine + 2 L-methionine + 2 CO2</text>
        <dbReference type="Rhea" id="RHEA:15425"/>
        <dbReference type="ChEBI" id="CHEBI:16526"/>
        <dbReference type="ChEBI" id="CHEBI:17319"/>
        <dbReference type="ChEBI" id="CHEBI:57307"/>
        <dbReference type="ChEBI" id="CHEBI:57309"/>
        <dbReference type="ChEBI" id="CHEBI:57844"/>
        <dbReference type="ChEBI" id="CHEBI:59789"/>
        <dbReference type="EC" id="1.3.98.3"/>
    </reaction>
</comment>
<dbReference type="SFLD" id="SFLDG01065">
    <property type="entry name" value="anaerobic_coproporphyrinogen-I"/>
    <property type="match status" value="1"/>
</dbReference>
<evidence type="ECO:0000256" key="15">
    <source>
        <dbReference type="PIRNR" id="PIRNR000167"/>
    </source>
</evidence>
<comment type="cofactor">
    <cofactor evidence="15">
        <name>[4Fe-4S] cluster</name>
        <dbReference type="ChEBI" id="CHEBI:49883"/>
    </cofactor>
    <text evidence="15">Binds 1 [4Fe-4S] cluster. The cluster is coordinated with 3 cysteines and an exchangeable S-adenosyl-L-methionine.</text>
</comment>
<dbReference type="Pfam" id="PF04055">
    <property type="entry name" value="Radical_SAM"/>
    <property type="match status" value="1"/>
</dbReference>
<dbReference type="EMBL" id="NRRV01000060">
    <property type="protein sequence ID" value="MBK1632875.1"/>
    <property type="molecule type" value="Genomic_DNA"/>
</dbReference>
<dbReference type="SFLD" id="SFLDS00029">
    <property type="entry name" value="Radical_SAM"/>
    <property type="match status" value="1"/>
</dbReference>
<feature type="region of interest" description="Disordered" evidence="16">
    <location>
        <begin position="1"/>
        <end position="25"/>
    </location>
</feature>
<gene>
    <name evidence="18" type="primary">hemN</name>
    <name evidence="18" type="ORF">CKO31_19405</name>
</gene>
<dbReference type="PROSITE" id="PS51918">
    <property type="entry name" value="RADICAL_SAM"/>
    <property type="match status" value="1"/>
</dbReference>
<organism evidence="18 19">
    <name type="scientific">Thiohalocapsa halophila</name>
    <dbReference type="NCBI Taxonomy" id="69359"/>
    <lineage>
        <taxon>Bacteria</taxon>
        <taxon>Pseudomonadati</taxon>
        <taxon>Pseudomonadota</taxon>
        <taxon>Gammaproteobacteria</taxon>
        <taxon>Chromatiales</taxon>
        <taxon>Chromatiaceae</taxon>
        <taxon>Thiohalocapsa</taxon>
    </lineage>
</organism>
<evidence type="ECO:0000256" key="8">
    <source>
        <dbReference type="ARBA" id="ARBA00022723"/>
    </source>
</evidence>
<dbReference type="Proteomes" id="UP000748752">
    <property type="component" value="Unassembled WGS sequence"/>
</dbReference>
<dbReference type="PIRSF" id="PIRSF000167">
    <property type="entry name" value="HemN"/>
    <property type="match status" value="1"/>
</dbReference>
<dbReference type="InterPro" id="IPR007197">
    <property type="entry name" value="rSAM"/>
</dbReference>
<comment type="similarity">
    <text evidence="3 15">Belongs to the anaerobic coproporphyrinogen-III oxidase family.</text>
</comment>
<name>A0ABS1CLV3_9GAMM</name>
<comment type="pathway">
    <text evidence="2 15">Porphyrin-containing compound metabolism; protoporphyrin-IX biosynthesis; protoporphyrinogen-IX from coproporphyrinogen-III (AdoMet route): step 1/1.</text>
</comment>
<evidence type="ECO:0000313" key="18">
    <source>
        <dbReference type="EMBL" id="MBK1632875.1"/>
    </source>
</evidence>
<evidence type="ECO:0000256" key="1">
    <source>
        <dbReference type="ARBA" id="ARBA00004496"/>
    </source>
</evidence>
<evidence type="ECO:0000256" key="13">
    <source>
        <dbReference type="ARBA" id="ARBA00024295"/>
    </source>
</evidence>
<comment type="subunit">
    <text evidence="4">Monomer.</text>
</comment>
<dbReference type="NCBIfam" id="TIGR00538">
    <property type="entry name" value="hemN"/>
    <property type="match status" value="1"/>
</dbReference>
<dbReference type="SUPFAM" id="SSF102114">
    <property type="entry name" value="Radical SAM enzymes"/>
    <property type="match status" value="1"/>
</dbReference>
<keyword evidence="11 15" id="KW-0411">Iron-sulfur</keyword>
<keyword evidence="9 15" id="KW-0560">Oxidoreductase</keyword>
<evidence type="ECO:0000256" key="4">
    <source>
        <dbReference type="ARBA" id="ARBA00011245"/>
    </source>
</evidence>
<keyword evidence="7 15" id="KW-0949">S-adenosyl-L-methionine</keyword>
<keyword evidence="8 15" id="KW-0479">Metal-binding</keyword>
<dbReference type="RefSeq" id="WP_200240712.1">
    <property type="nucleotide sequence ID" value="NZ_NRRV01000060.1"/>
</dbReference>
<dbReference type="Pfam" id="PF06969">
    <property type="entry name" value="HemN_C"/>
    <property type="match status" value="1"/>
</dbReference>
<dbReference type="PANTHER" id="PTHR13932">
    <property type="entry name" value="COPROPORPHYRINIGEN III OXIDASE"/>
    <property type="match status" value="1"/>
</dbReference>
<comment type="subcellular location">
    <subcellularLocation>
        <location evidence="1 15">Cytoplasm</location>
    </subcellularLocation>
</comment>
<proteinExistence type="inferred from homology"/>
<keyword evidence="19" id="KW-1185">Reference proteome</keyword>